<organism evidence="6 7">
    <name type="scientific">Lysinibacillus telephonicus</name>
    <dbReference type="NCBI Taxonomy" id="1714840"/>
    <lineage>
        <taxon>Bacteria</taxon>
        <taxon>Bacillati</taxon>
        <taxon>Bacillota</taxon>
        <taxon>Bacilli</taxon>
        <taxon>Bacillales</taxon>
        <taxon>Bacillaceae</taxon>
        <taxon>Lysinibacillus</taxon>
    </lineage>
</organism>
<dbReference type="GO" id="GO:0071555">
    <property type="term" value="P:cell wall organization"/>
    <property type="evidence" value="ECO:0007669"/>
    <property type="project" value="UniProtKB-KW"/>
</dbReference>
<keyword evidence="3" id="KW-0735">Signal-anchor</keyword>
<comment type="similarity">
    <text evidence="1">Belongs to the LytR/CpsA/Psr (LCP) family.</text>
</comment>
<comment type="caution">
    <text evidence="6">The sequence shown here is derived from an EMBL/GenBank/DDBJ whole genome shotgun (WGS) entry which is preliminary data.</text>
</comment>
<dbReference type="EMBL" id="RXNR01000012">
    <property type="protein sequence ID" value="RTQ94312.1"/>
    <property type="molecule type" value="Genomic_DNA"/>
</dbReference>
<feature type="domain" description="Cell envelope-related transcriptional attenuator" evidence="5">
    <location>
        <begin position="95"/>
        <end position="244"/>
    </location>
</feature>
<dbReference type="InterPro" id="IPR004474">
    <property type="entry name" value="LytR_CpsA_psr"/>
</dbReference>
<dbReference type="OrthoDB" id="27330at2"/>
<keyword evidence="4" id="KW-0472">Membrane</keyword>
<dbReference type="NCBIfam" id="TIGR00350">
    <property type="entry name" value="lytR_cpsA_psr"/>
    <property type="match status" value="1"/>
</dbReference>
<protein>
    <submittedName>
        <fullName evidence="6">LytR family transcriptional regulator</fullName>
    </submittedName>
</protein>
<reference evidence="6 7" key="1">
    <citation type="submission" date="2018-12" db="EMBL/GenBank/DDBJ databases">
        <authorList>
            <person name="Yu L."/>
        </authorList>
    </citation>
    <scope>NUCLEOTIDE SEQUENCE [LARGE SCALE GENOMIC DNA]</scope>
    <source>
        <strain evidence="6 7">S5H2222</strain>
    </source>
</reference>
<keyword evidence="4" id="KW-1133">Transmembrane helix</keyword>
<keyword evidence="7" id="KW-1185">Reference proteome</keyword>
<evidence type="ECO:0000259" key="5">
    <source>
        <dbReference type="Pfam" id="PF03816"/>
    </source>
</evidence>
<evidence type="ECO:0000256" key="2">
    <source>
        <dbReference type="ARBA" id="ARBA00022692"/>
    </source>
</evidence>
<dbReference type="Proteomes" id="UP000276349">
    <property type="component" value="Unassembled WGS sequence"/>
</dbReference>
<evidence type="ECO:0000313" key="7">
    <source>
        <dbReference type="Proteomes" id="UP000276349"/>
    </source>
</evidence>
<evidence type="ECO:0000313" key="6">
    <source>
        <dbReference type="EMBL" id="RTQ94312.1"/>
    </source>
</evidence>
<gene>
    <name evidence="6" type="ORF">EKG35_06020</name>
</gene>
<dbReference type="InterPro" id="IPR050922">
    <property type="entry name" value="LytR/CpsA/Psr_CW_biosynth"/>
</dbReference>
<evidence type="ECO:0000256" key="3">
    <source>
        <dbReference type="ARBA" id="ARBA00022968"/>
    </source>
</evidence>
<dbReference type="RefSeq" id="WP_126293540.1">
    <property type="nucleotide sequence ID" value="NZ_RXNR01000012.1"/>
</dbReference>
<proteinExistence type="inferred from homology"/>
<evidence type="ECO:0000256" key="1">
    <source>
        <dbReference type="ARBA" id="ARBA00006068"/>
    </source>
</evidence>
<keyword evidence="2" id="KW-0812">Transmembrane</keyword>
<name>A0A3S0HK73_9BACI</name>
<dbReference type="PANTHER" id="PTHR33392:SF3">
    <property type="entry name" value="POLYISOPRENYL-TEICHOIC ACID--PEPTIDOGLYCAN TEICHOIC ACID TRANSFERASE TAGT"/>
    <property type="match status" value="1"/>
</dbReference>
<sequence>MKRVEIKKKKSTKFSLIFKIILLLSASLLICVTAYGIYITKKAEHAANKSFEEIADREQSDKRQAKVEPVQDNVSILFIGVDDSEKRGQGSENSRSDALVLATLNNEDKSVKLVSIPRDSKVYIPYVGYEDKITHAHAYGGTLASIKTVEELFDIPVDYYVRMNFNAFIDVVDALGGIEVDVDIPYAFTEKDENDRYSIRLEPGLQQLNGSQALALARTRKHDSDIMRGKRQQDILKAIAKKASSVSAITKYDDIIEAIGDNMKTDMTFDEMKSFFSYLSNGIPQIDTLTLEGSDDMSTGIYYYLLDQESLEETQHILKSHLGLIPDTSDISGTMSGTNNNLDVTASENIQADTYNSSLQQ</sequence>
<dbReference type="AlphaFoldDB" id="A0A3S0HK73"/>
<dbReference type="Pfam" id="PF03816">
    <property type="entry name" value="LytR_cpsA_psr"/>
    <property type="match status" value="1"/>
</dbReference>
<dbReference type="PANTHER" id="PTHR33392">
    <property type="entry name" value="POLYISOPRENYL-TEICHOIC ACID--PEPTIDOGLYCAN TEICHOIC ACID TRANSFERASE TAGU"/>
    <property type="match status" value="1"/>
</dbReference>
<evidence type="ECO:0000256" key="4">
    <source>
        <dbReference type="ARBA" id="ARBA00022989"/>
    </source>
</evidence>
<accession>A0A3S0HK73</accession>
<dbReference type="Gene3D" id="3.40.630.190">
    <property type="entry name" value="LCP protein"/>
    <property type="match status" value="1"/>
</dbReference>